<dbReference type="KEGG" id="more:E1B28_001916"/>
<name>A0A9P8AFP2_9AGAR</name>
<accession>A0A9P8AFP2</accession>
<dbReference type="RefSeq" id="XP_043016606.1">
    <property type="nucleotide sequence ID" value="XM_043147892.1"/>
</dbReference>
<dbReference type="AlphaFoldDB" id="A0A9P8AFP2"/>
<organism evidence="1 2">
    <name type="scientific">Marasmius oreades</name>
    <name type="common">fairy-ring Marasmius</name>
    <dbReference type="NCBI Taxonomy" id="181124"/>
    <lineage>
        <taxon>Eukaryota</taxon>
        <taxon>Fungi</taxon>
        <taxon>Dikarya</taxon>
        <taxon>Basidiomycota</taxon>
        <taxon>Agaricomycotina</taxon>
        <taxon>Agaricomycetes</taxon>
        <taxon>Agaricomycetidae</taxon>
        <taxon>Agaricales</taxon>
        <taxon>Marasmiineae</taxon>
        <taxon>Marasmiaceae</taxon>
        <taxon>Marasmius</taxon>
    </lineage>
</organism>
<evidence type="ECO:0000313" key="1">
    <source>
        <dbReference type="EMBL" id="KAG7100136.1"/>
    </source>
</evidence>
<dbReference type="GeneID" id="66070992"/>
<dbReference type="PANTHER" id="PTHR35204:SF1">
    <property type="entry name" value="ENTEROTOXIN"/>
    <property type="match status" value="1"/>
</dbReference>
<dbReference type="PANTHER" id="PTHR35204">
    <property type="entry name" value="YALI0A21131P"/>
    <property type="match status" value="1"/>
</dbReference>
<keyword evidence="2" id="KW-1185">Reference proteome</keyword>
<dbReference type="Proteomes" id="UP001049176">
    <property type="component" value="Chromosome 1"/>
</dbReference>
<proteinExistence type="predicted"/>
<comment type="caution">
    <text evidence="1">The sequence shown here is derived from an EMBL/GenBank/DDBJ whole genome shotgun (WGS) entry which is preliminary data.</text>
</comment>
<gene>
    <name evidence="1" type="ORF">E1B28_001916</name>
</gene>
<evidence type="ECO:0000313" key="2">
    <source>
        <dbReference type="Proteomes" id="UP001049176"/>
    </source>
</evidence>
<dbReference type="OrthoDB" id="10261782at2759"/>
<dbReference type="EMBL" id="CM032181">
    <property type="protein sequence ID" value="KAG7100136.1"/>
    <property type="molecule type" value="Genomic_DNA"/>
</dbReference>
<sequence>MNPAFSKRGFQILSVVALAILLRLGVSTQFFLLTEFFSSPPRAAFDHIEPHQPWDLNTSPNPNNTGHLVFNVASSLLQNWPNTRYRNGHTVVPGTIPPNTLLYHGRSNSNFPNGSDWTSVDPEHSYLFCRLREECWHLTLVTTRTLRVLYFDGSSAVKMRGGSMDTQDLLIWGEARDDKAFQEEERLGLLCENWGKEFHLDGFVRMEMDFEVMLCDMSPRGGLETISFVRLHAPPQTPEDIQLRNFELVHSTSQHNHYPGETRVKLDLSRLVTLYDTALWLPSTPAPLESDRFDHRAASPWMDVEAFRRRVRDALGEGRREEKNSGVDWSALMNVILKRYGTRLETLRYILDHRPTSQLELGDIAAKAFTQLDVMMTPYIMADAIHHRNSSSNTDWEWTSSIYEMCSNSHTDFIRKLDRSLTQSERLLLKAIRETTREICRVLVKAWGLGCLRGISQNSHTANDIVNTWREDIAGLMQWLDWSLWVRCTPQCGVDELCYLPTWPFFGGPPPADVYIPEDRKPTAEEENRWRKPSPQCISRIAPYEL</sequence>
<protein>
    <submittedName>
        <fullName evidence="1">Uncharacterized protein</fullName>
    </submittedName>
</protein>
<reference evidence="1" key="1">
    <citation type="journal article" date="2021" name="Genome Biol. Evol.">
        <title>The assembled and annotated genome of the fairy-ring fungus Marasmius oreades.</title>
        <authorList>
            <person name="Hiltunen M."/>
            <person name="Ament-Velasquez S.L."/>
            <person name="Johannesson H."/>
        </authorList>
    </citation>
    <scope>NUCLEOTIDE SEQUENCE</scope>
    <source>
        <strain evidence="1">03SP1</strain>
    </source>
</reference>
<dbReference type="InterPro" id="IPR038921">
    <property type="entry name" value="YOR389W-like"/>
</dbReference>